<dbReference type="Pfam" id="PF01694">
    <property type="entry name" value="Rhomboid"/>
    <property type="match status" value="2"/>
</dbReference>
<comment type="caution">
    <text evidence="9">The sequence shown here is derived from an EMBL/GenBank/DDBJ whole genome shotgun (WGS) entry which is preliminary data.</text>
</comment>
<dbReference type="GO" id="GO:0006508">
    <property type="term" value="P:proteolysis"/>
    <property type="evidence" value="ECO:0007669"/>
    <property type="project" value="UniProtKB-KW"/>
</dbReference>
<proteinExistence type="inferred from homology"/>
<evidence type="ECO:0000256" key="5">
    <source>
        <dbReference type="ARBA" id="ARBA00022989"/>
    </source>
</evidence>
<evidence type="ECO:0000256" key="3">
    <source>
        <dbReference type="ARBA" id="ARBA00022692"/>
    </source>
</evidence>
<feature type="transmembrane region" description="Helical" evidence="7">
    <location>
        <begin position="218"/>
        <end position="235"/>
    </location>
</feature>
<organism evidence="9">
    <name type="scientific">Flavobacterium columnare</name>
    <dbReference type="NCBI Taxonomy" id="996"/>
    <lineage>
        <taxon>Bacteria</taxon>
        <taxon>Pseudomonadati</taxon>
        <taxon>Bacteroidota</taxon>
        <taxon>Flavobacteriia</taxon>
        <taxon>Flavobacteriales</taxon>
        <taxon>Flavobacteriaceae</taxon>
        <taxon>Flavobacterium</taxon>
    </lineage>
</organism>
<evidence type="ECO:0000256" key="6">
    <source>
        <dbReference type="ARBA" id="ARBA00023136"/>
    </source>
</evidence>
<sequence length="246" mass="28086">MIQITPTVKQLLIINVICFIGTYLVQHSNSILALYYFENTNFRPWQLLTYMFIHGNFIHILFNMFALYSFGTALEHFWGAKKFLFFYISCGIGAGLIHSGVNYIHFQEGLNLLLENGEKKIEIFEILKEGKYKLAWEEILTQQELTSFISTYLSRAVGASGAIYGLLTAFAFMFPNAELMMMFIPVPIKAKYFVPIVVGLDLFSGVTGSSIFGGNIAHFAHVGGALIGFLMMWYWKKNSFNDKRWN</sequence>
<feature type="transmembrane region" description="Helical" evidence="7">
    <location>
        <begin position="12"/>
        <end position="37"/>
    </location>
</feature>
<protein>
    <submittedName>
        <fullName evidence="9">Rhomboid family intramembrane serine protease</fullName>
    </submittedName>
</protein>
<evidence type="ECO:0000313" key="9">
    <source>
        <dbReference type="EMBL" id="RVU87110.1"/>
    </source>
</evidence>
<dbReference type="InterPro" id="IPR050925">
    <property type="entry name" value="Rhomboid_protease_S54"/>
</dbReference>
<keyword evidence="9" id="KW-0645">Protease</keyword>
<keyword evidence="6 7" id="KW-0472">Membrane</keyword>
<accession>A0AA94F3J4</accession>
<reference evidence="9" key="1">
    <citation type="submission" date="2018-12" db="EMBL/GenBank/DDBJ databases">
        <title>Draft genome sequence of Flaovobacterium columnare BGFS27 isolated from channel catfish in Alabama.</title>
        <authorList>
            <person name="Cai W."/>
            <person name="Arias C."/>
        </authorList>
    </citation>
    <scope>NUCLEOTIDE SEQUENCE [LARGE SCALE GENOMIC DNA]</scope>
    <source>
        <strain evidence="9">BGFS27</strain>
    </source>
</reference>
<feature type="transmembrane region" description="Helical" evidence="7">
    <location>
        <begin position="83"/>
        <end position="104"/>
    </location>
</feature>
<comment type="subcellular location">
    <subcellularLocation>
        <location evidence="1">Membrane</location>
        <topology evidence="1">Multi-pass membrane protein</topology>
    </subcellularLocation>
</comment>
<dbReference type="PANTHER" id="PTHR43731:SF14">
    <property type="entry name" value="PRESENILIN-ASSOCIATED RHOMBOID-LIKE PROTEIN, MITOCHONDRIAL"/>
    <property type="match status" value="1"/>
</dbReference>
<evidence type="ECO:0000256" key="1">
    <source>
        <dbReference type="ARBA" id="ARBA00004141"/>
    </source>
</evidence>
<dbReference type="RefSeq" id="WP_060382734.1">
    <property type="nucleotide sequence ID" value="NZ_MTDB01000007.1"/>
</dbReference>
<feature type="domain" description="Peptidase S54 rhomboid" evidence="8">
    <location>
        <begin position="147"/>
        <end position="235"/>
    </location>
</feature>
<keyword evidence="4" id="KW-0378">Hydrolase</keyword>
<evidence type="ECO:0000256" key="2">
    <source>
        <dbReference type="ARBA" id="ARBA00009045"/>
    </source>
</evidence>
<dbReference type="InterPro" id="IPR022764">
    <property type="entry name" value="Peptidase_S54_rhomboid_dom"/>
</dbReference>
<dbReference type="SUPFAM" id="SSF144091">
    <property type="entry name" value="Rhomboid-like"/>
    <property type="match status" value="1"/>
</dbReference>
<dbReference type="KEGG" id="fcv:AWN65_08280"/>
<dbReference type="GeneID" id="56895766"/>
<dbReference type="Gene3D" id="1.20.1540.10">
    <property type="entry name" value="Rhomboid-like"/>
    <property type="match status" value="1"/>
</dbReference>
<dbReference type="EMBL" id="RWGX01000005">
    <property type="protein sequence ID" value="RVU87110.1"/>
    <property type="molecule type" value="Genomic_DNA"/>
</dbReference>
<feature type="transmembrane region" description="Helical" evidence="7">
    <location>
        <begin position="49"/>
        <end position="71"/>
    </location>
</feature>
<feature type="domain" description="Peptidase S54 rhomboid" evidence="8">
    <location>
        <begin position="43"/>
        <end position="100"/>
    </location>
</feature>
<gene>
    <name evidence="9" type="ORF">EJB19_12235</name>
</gene>
<dbReference type="GO" id="GO:0016020">
    <property type="term" value="C:membrane"/>
    <property type="evidence" value="ECO:0007669"/>
    <property type="project" value="UniProtKB-SubCell"/>
</dbReference>
<keyword evidence="3 7" id="KW-0812">Transmembrane</keyword>
<name>A0AA94F3J4_9FLAO</name>
<dbReference type="PANTHER" id="PTHR43731">
    <property type="entry name" value="RHOMBOID PROTEASE"/>
    <property type="match status" value="1"/>
</dbReference>
<evidence type="ECO:0000256" key="4">
    <source>
        <dbReference type="ARBA" id="ARBA00022801"/>
    </source>
</evidence>
<comment type="similarity">
    <text evidence="2">Belongs to the peptidase S54 family.</text>
</comment>
<dbReference type="GO" id="GO:0004252">
    <property type="term" value="F:serine-type endopeptidase activity"/>
    <property type="evidence" value="ECO:0007669"/>
    <property type="project" value="InterPro"/>
</dbReference>
<dbReference type="AlphaFoldDB" id="A0AA94F3J4"/>
<dbReference type="InterPro" id="IPR035952">
    <property type="entry name" value="Rhomboid-like_sf"/>
</dbReference>
<feature type="transmembrane region" description="Helical" evidence="7">
    <location>
        <begin position="152"/>
        <end position="172"/>
    </location>
</feature>
<evidence type="ECO:0000256" key="7">
    <source>
        <dbReference type="SAM" id="Phobius"/>
    </source>
</evidence>
<feature type="transmembrane region" description="Helical" evidence="7">
    <location>
        <begin position="192"/>
        <end position="212"/>
    </location>
</feature>
<keyword evidence="5 7" id="KW-1133">Transmembrane helix</keyword>
<dbReference type="SMART" id="SM01160">
    <property type="entry name" value="DUF1751"/>
    <property type="match status" value="1"/>
</dbReference>
<evidence type="ECO:0000259" key="8">
    <source>
        <dbReference type="Pfam" id="PF01694"/>
    </source>
</evidence>